<accession>A0A8J3G5G4</accession>
<reference evidence="1" key="1">
    <citation type="journal article" date="2014" name="Int. J. Syst. Evol. Microbiol.">
        <title>Complete genome sequence of Corynebacterium casei LMG S-19264T (=DSM 44701T), isolated from a smear-ripened cheese.</title>
        <authorList>
            <consortium name="US DOE Joint Genome Institute (JGI-PGF)"/>
            <person name="Walter F."/>
            <person name="Albersmeier A."/>
            <person name="Kalinowski J."/>
            <person name="Ruckert C."/>
        </authorList>
    </citation>
    <scope>NUCLEOTIDE SEQUENCE</scope>
    <source>
        <strain evidence="1">KCTC 23224</strain>
    </source>
</reference>
<comment type="caution">
    <text evidence="1">The sequence shown here is derived from an EMBL/GenBank/DDBJ whole genome shotgun (WGS) entry which is preliminary data.</text>
</comment>
<evidence type="ECO:0000313" key="2">
    <source>
        <dbReference type="Proteomes" id="UP000642809"/>
    </source>
</evidence>
<dbReference type="EMBL" id="BMYF01000011">
    <property type="protein sequence ID" value="GHB38969.1"/>
    <property type="molecule type" value="Genomic_DNA"/>
</dbReference>
<evidence type="ECO:0000313" key="1">
    <source>
        <dbReference type="EMBL" id="GHB38969.1"/>
    </source>
</evidence>
<sequence>MIRLLIISDLILLMVLISSIACGQVIDLDEEQESLTQDKFEKSTMYYISPGDFGYQLGLRNMYNLIESSLEIEPNDFSRFVGFGMGLKRKAMYYNFYAAFQPFTSPIVKTSGTLRTVADFSTVFAEITAGRAIISTDRHNVVLKGGLGLFGNEIQVRRFTTDSFDLNRIGIGQGTAWPLLEHYSGTYDIALELIPHPVRTLAVMASFQLGYKGSIGSPNWMSPDAFLFNSISDRISMVYLRMSLVISRQY</sequence>
<keyword evidence="2" id="KW-1185">Reference proteome</keyword>
<dbReference type="AlphaFoldDB" id="A0A8J3G5G4"/>
<dbReference type="PROSITE" id="PS51257">
    <property type="entry name" value="PROKAR_LIPOPROTEIN"/>
    <property type="match status" value="1"/>
</dbReference>
<dbReference type="RefSeq" id="WP_189581671.1">
    <property type="nucleotide sequence ID" value="NZ_BMYF01000011.1"/>
</dbReference>
<organism evidence="1 2">
    <name type="scientific">Mongoliitalea lutea</name>
    <dbReference type="NCBI Taxonomy" id="849756"/>
    <lineage>
        <taxon>Bacteria</taxon>
        <taxon>Pseudomonadati</taxon>
        <taxon>Bacteroidota</taxon>
        <taxon>Cytophagia</taxon>
        <taxon>Cytophagales</taxon>
        <taxon>Cyclobacteriaceae</taxon>
        <taxon>Mongoliitalea</taxon>
    </lineage>
</organism>
<gene>
    <name evidence="1" type="ORF">GCM10008106_20220</name>
</gene>
<protein>
    <submittedName>
        <fullName evidence="1">Uncharacterized protein</fullName>
    </submittedName>
</protein>
<dbReference type="Proteomes" id="UP000642809">
    <property type="component" value="Unassembled WGS sequence"/>
</dbReference>
<reference evidence="1" key="2">
    <citation type="submission" date="2020-09" db="EMBL/GenBank/DDBJ databases">
        <authorList>
            <person name="Sun Q."/>
            <person name="Kim S."/>
        </authorList>
    </citation>
    <scope>NUCLEOTIDE SEQUENCE</scope>
    <source>
        <strain evidence="1">KCTC 23224</strain>
    </source>
</reference>
<proteinExistence type="predicted"/>
<name>A0A8J3G5G4_9BACT</name>